<evidence type="ECO:0000256" key="1">
    <source>
        <dbReference type="SAM" id="MobiDB-lite"/>
    </source>
</evidence>
<evidence type="ECO:0008006" key="5">
    <source>
        <dbReference type="Google" id="ProtNLM"/>
    </source>
</evidence>
<dbReference type="EMBL" id="CP000612">
    <property type="protein sequence ID" value="ABO51551.1"/>
    <property type="molecule type" value="Genomic_DNA"/>
</dbReference>
<organism evidence="3 4">
    <name type="scientific">Desulforamulus reducens (strain ATCC BAA-1160 / DSM 100696 / MI-1)</name>
    <name type="common">Desulfotomaculum reducens</name>
    <dbReference type="NCBI Taxonomy" id="349161"/>
    <lineage>
        <taxon>Bacteria</taxon>
        <taxon>Bacillati</taxon>
        <taxon>Bacillota</taxon>
        <taxon>Clostridia</taxon>
        <taxon>Eubacteriales</taxon>
        <taxon>Peptococcaceae</taxon>
        <taxon>Desulforamulus</taxon>
    </lineage>
</organism>
<name>A4J8Z8_DESRM</name>
<dbReference type="Gene3D" id="3.30.700.10">
    <property type="entry name" value="Glycoprotein, Type 4 Pilin"/>
    <property type="match status" value="1"/>
</dbReference>
<protein>
    <recommendedName>
        <fullName evidence="5">Prepilin-type N-terminal cleavage/methylation domain-containing protein</fullName>
    </recommendedName>
</protein>
<keyword evidence="2" id="KW-0472">Membrane</keyword>
<gene>
    <name evidence="3" type="ordered locus">Dred_3049</name>
</gene>
<accession>A4J8Z8</accession>
<dbReference type="Proteomes" id="UP000001556">
    <property type="component" value="Chromosome"/>
</dbReference>
<dbReference type="STRING" id="349161.Dred_3049"/>
<keyword evidence="2" id="KW-1133">Transmembrane helix</keyword>
<dbReference type="Pfam" id="PF07963">
    <property type="entry name" value="N_methyl"/>
    <property type="match status" value="1"/>
</dbReference>
<dbReference type="HOGENOM" id="CLU_1882418_0_0_9"/>
<dbReference type="InterPro" id="IPR045584">
    <property type="entry name" value="Pilin-like"/>
</dbReference>
<dbReference type="RefSeq" id="WP_011879340.1">
    <property type="nucleotide sequence ID" value="NC_009253.1"/>
</dbReference>
<evidence type="ECO:0000313" key="4">
    <source>
        <dbReference type="Proteomes" id="UP000001556"/>
    </source>
</evidence>
<evidence type="ECO:0000256" key="2">
    <source>
        <dbReference type="SAM" id="Phobius"/>
    </source>
</evidence>
<feature type="transmembrane region" description="Helical" evidence="2">
    <location>
        <begin position="24"/>
        <end position="48"/>
    </location>
</feature>
<proteinExistence type="predicted"/>
<feature type="region of interest" description="Disordered" evidence="1">
    <location>
        <begin position="116"/>
        <end position="135"/>
    </location>
</feature>
<keyword evidence="4" id="KW-1185">Reference proteome</keyword>
<sequence length="135" mass="15434">MDVRFLFENVISENRNKKVYDKGFTLVEIIAVIAMMTILISIAVTYLFGYVERTKKDVCNTNCLKLERMYEVHLSEGNGIHSEVAFAQYLQDYGVNICPKQGDIRYVDGKVQCSVHPTRRDDDENNDKGGSVPYL</sequence>
<dbReference type="eggNOG" id="COG2165">
    <property type="taxonomic scope" value="Bacteria"/>
</dbReference>
<keyword evidence="2" id="KW-0812">Transmembrane</keyword>
<reference evidence="3 4" key="1">
    <citation type="submission" date="2007-03" db="EMBL/GenBank/DDBJ databases">
        <title>Complete sequence of Desulfotomaculum reducens MI-1.</title>
        <authorList>
            <consortium name="US DOE Joint Genome Institute"/>
            <person name="Copeland A."/>
            <person name="Lucas S."/>
            <person name="Lapidus A."/>
            <person name="Barry K."/>
            <person name="Detter J.C."/>
            <person name="Glavina del Rio T."/>
            <person name="Hammon N."/>
            <person name="Israni S."/>
            <person name="Dalin E."/>
            <person name="Tice H."/>
            <person name="Pitluck S."/>
            <person name="Sims D."/>
            <person name="Brettin T."/>
            <person name="Bruce D."/>
            <person name="Han C."/>
            <person name="Tapia R."/>
            <person name="Schmutz J."/>
            <person name="Larimer F."/>
            <person name="Land M."/>
            <person name="Hauser L."/>
            <person name="Kyrpides N."/>
            <person name="Kim E."/>
            <person name="Tebo B.M."/>
            <person name="Richardson P."/>
        </authorList>
    </citation>
    <scope>NUCLEOTIDE SEQUENCE [LARGE SCALE GENOMIC DNA]</scope>
    <source>
        <strain evidence="3 4">MI-1</strain>
    </source>
</reference>
<dbReference type="NCBIfam" id="TIGR02532">
    <property type="entry name" value="IV_pilin_GFxxxE"/>
    <property type="match status" value="1"/>
</dbReference>
<dbReference type="PROSITE" id="PS00409">
    <property type="entry name" value="PROKAR_NTER_METHYL"/>
    <property type="match status" value="1"/>
</dbReference>
<dbReference type="KEGG" id="drm:Dred_3049"/>
<dbReference type="AlphaFoldDB" id="A4J8Z8"/>
<dbReference type="InterPro" id="IPR012902">
    <property type="entry name" value="N_methyl_site"/>
</dbReference>
<evidence type="ECO:0000313" key="3">
    <source>
        <dbReference type="EMBL" id="ABO51551.1"/>
    </source>
</evidence>
<dbReference type="SUPFAM" id="SSF54523">
    <property type="entry name" value="Pili subunits"/>
    <property type="match status" value="1"/>
</dbReference>